<feature type="region of interest" description="Disordered" evidence="20">
    <location>
        <begin position="494"/>
        <end position="565"/>
    </location>
</feature>
<dbReference type="AlphaFoldDB" id="A0A1J9QPH8"/>
<feature type="site" description="Interaction with histone H4 N-terminus" evidence="19">
    <location>
        <position position="192"/>
    </location>
</feature>
<feature type="domain" description="Histone acetyl transferase HAT1 N-terminal" evidence="21">
    <location>
        <begin position="23"/>
        <end position="180"/>
    </location>
</feature>
<evidence type="ECO:0000256" key="7">
    <source>
        <dbReference type="ARBA" id="ARBA00022679"/>
    </source>
</evidence>
<name>A0A1J9QPH8_9EURO</name>
<keyword evidence="8" id="KW-0227">DNA damage</keyword>
<comment type="function">
    <text evidence="14">Catalytic component of the histone acetylase B (HAT-B) complex. Acetylates 'Lys-12' of histone H4 which is required for telomeric silencing. Has intrinsic substrate specificity that modifies lysine in recognition sequence GXGKXG. Involved in DNA double-strand break repair.</text>
</comment>
<evidence type="ECO:0000256" key="15">
    <source>
        <dbReference type="ARBA" id="ARBA00063577"/>
    </source>
</evidence>
<comment type="function">
    <text evidence="16">Catalytic component of the histone acetylase B (HAT-B) complex. Has intrinsic substrate specificity that modifies lysine in recognition sequence GXGKXG. Involved in DNA double-strand break repair.</text>
</comment>
<evidence type="ECO:0000256" key="17">
    <source>
        <dbReference type="PIRSR" id="PIRSR038084-1"/>
    </source>
</evidence>
<dbReference type="FunFam" id="3.40.630.30:FF:000125">
    <property type="entry name" value="Histone acetyltransferase type B catalytic subunit"/>
    <property type="match status" value="1"/>
</dbReference>
<feature type="region of interest" description="Disordered" evidence="20">
    <location>
        <begin position="332"/>
        <end position="356"/>
    </location>
</feature>
<dbReference type="Gene3D" id="3.40.630.30">
    <property type="match status" value="1"/>
</dbReference>
<keyword evidence="12 16" id="KW-0012">Acyltransferase</keyword>
<dbReference type="InterPro" id="IPR016181">
    <property type="entry name" value="Acyl_CoA_acyltransferase"/>
</dbReference>
<dbReference type="InterPro" id="IPR017380">
    <property type="entry name" value="Hist_AcTrfase_B-typ_cat-su"/>
</dbReference>
<feature type="compositionally biased region" description="Low complexity" evidence="20">
    <location>
        <begin position="546"/>
        <end position="557"/>
    </location>
</feature>
<feature type="compositionally biased region" description="Acidic residues" evidence="20">
    <location>
        <begin position="529"/>
        <end position="540"/>
    </location>
</feature>
<evidence type="ECO:0000256" key="14">
    <source>
        <dbReference type="ARBA" id="ARBA00053467"/>
    </source>
</evidence>
<evidence type="ECO:0000256" key="19">
    <source>
        <dbReference type="PIRSR" id="PIRSR038084-3"/>
    </source>
</evidence>
<evidence type="ECO:0000313" key="22">
    <source>
        <dbReference type="EMBL" id="OJD17165.1"/>
    </source>
</evidence>
<evidence type="ECO:0000256" key="4">
    <source>
        <dbReference type="ARBA" id="ARBA00013184"/>
    </source>
</evidence>
<feature type="region of interest" description="Interaction with histone H4 N-terminus" evidence="18">
    <location>
        <begin position="59"/>
        <end position="61"/>
    </location>
</feature>
<dbReference type="STRING" id="1447872.A0A1J9QPH8"/>
<evidence type="ECO:0000256" key="9">
    <source>
        <dbReference type="ARBA" id="ARBA00022853"/>
    </source>
</evidence>
<feature type="compositionally biased region" description="Low complexity" evidence="20">
    <location>
        <begin position="339"/>
        <end position="350"/>
    </location>
</feature>
<accession>A0A1J9QPH8</accession>
<comment type="caution">
    <text evidence="22">The sequence shown here is derived from an EMBL/GenBank/DDBJ whole genome shotgun (WGS) entry which is preliminary data.</text>
</comment>
<dbReference type="SUPFAM" id="SSF55729">
    <property type="entry name" value="Acyl-CoA N-acyltransferases (Nat)"/>
    <property type="match status" value="1"/>
</dbReference>
<evidence type="ECO:0000256" key="2">
    <source>
        <dbReference type="ARBA" id="ARBA00004496"/>
    </source>
</evidence>
<evidence type="ECO:0000256" key="12">
    <source>
        <dbReference type="ARBA" id="ARBA00023315"/>
    </source>
</evidence>
<feature type="binding site" evidence="18">
    <location>
        <begin position="267"/>
        <end position="269"/>
    </location>
    <ligand>
        <name>acetyl-CoA</name>
        <dbReference type="ChEBI" id="CHEBI:57288"/>
    </ligand>
</feature>
<keyword evidence="11 16" id="KW-0539">Nucleus</keyword>
<evidence type="ECO:0000256" key="20">
    <source>
        <dbReference type="SAM" id="MobiDB-lite"/>
    </source>
</evidence>
<evidence type="ECO:0000256" key="6">
    <source>
        <dbReference type="ARBA" id="ARBA00022490"/>
    </source>
</evidence>
<keyword evidence="6 16" id="KW-0963">Cytoplasm</keyword>
<dbReference type="VEuPathDB" id="FungiDB:AJ78_02709"/>
<feature type="binding site" evidence="18">
    <location>
        <begin position="274"/>
        <end position="280"/>
    </location>
    <ligand>
        <name>acetyl-CoA</name>
        <dbReference type="ChEBI" id="CHEBI:57288"/>
    </ligand>
</feature>
<keyword evidence="23" id="KW-1185">Reference proteome</keyword>
<evidence type="ECO:0000256" key="11">
    <source>
        <dbReference type="ARBA" id="ARBA00023242"/>
    </source>
</evidence>
<dbReference type="InterPro" id="IPR019467">
    <property type="entry name" value="Hat1_N"/>
</dbReference>
<dbReference type="Proteomes" id="UP000182235">
    <property type="component" value="Unassembled WGS sequence"/>
</dbReference>
<dbReference type="GO" id="GO:0006281">
    <property type="term" value="P:DNA repair"/>
    <property type="evidence" value="ECO:0007669"/>
    <property type="project" value="UniProtKB-KW"/>
</dbReference>
<dbReference type="Pfam" id="PF10394">
    <property type="entry name" value="Hat1_N"/>
    <property type="match status" value="1"/>
</dbReference>
<evidence type="ECO:0000256" key="13">
    <source>
        <dbReference type="ARBA" id="ARBA00048017"/>
    </source>
</evidence>
<dbReference type="GO" id="GO:0000781">
    <property type="term" value="C:chromosome, telomeric region"/>
    <property type="evidence" value="ECO:0007669"/>
    <property type="project" value="GOC"/>
</dbReference>
<comment type="subcellular location">
    <subcellularLocation>
        <location evidence="2 16">Cytoplasm</location>
    </subcellularLocation>
    <subcellularLocation>
        <location evidence="1 16">Nucleus</location>
    </subcellularLocation>
</comment>
<dbReference type="GO" id="GO:0031509">
    <property type="term" value="P:subtelomeric heterochromatin formation"/>
    <property type="evidence" value="ECO:0007669"/>
    <property type="project" value="InterPro"/>
</dbReference>
<protein>
    <recommendedName>
        <fullName evidence="5 16">Histone acetyltransferase type B catalytic subunit</fullName>
        <ecNumber evidence="4 16">2.3.1.48</ecNumber>
    </recommendedName>
</protein>
<evidence type="ECO:0000256" key="1">
    <source>
        <dbReference type="ARBA" id="ARBA00004123"/>
    </source>
</evidence>
<comment type="similarity">
    <text evidence="3 16">Belongs to the HAT1 family.</text>
</comment>
<evidence type="ECO:0000256" key="10">
    <source>
        <dbReference type="ARBA" id="ARBA00023204"/>
    </source>
</evidence>
<dbReference type="GO" id="GO:0005737">
    <property type="term" value="C:cytoplasm"/>
    <property type="evidence" value="ECO:0007669"/>
    <property type="project" value="UniProtKB-SubCell"/>
</dbReference>
<keyword evidence="9" id="KW-0156">Chromatin regulator</keyword>
<evidence type="ECO:0000256" key="5">
    <source>
        <dbReference type="ARBA" id="ARBA00021268"/>
    </source>
</evidence>
<dbReference type="OrthoDB" id="10253098at2759"/>
<feature type="active site" description="Proton donor/acceptor" evidence="17">
    <location>
        <position position="302"/>
    </location>
</feature>
<feature type="binding site" evidence="18">
    <location>
        <position position="305"/>
    </location>
    <ligand>
        <name>acetyl-CoA</name>
        <dbReference type="ChEBI" id="CHEBI:57288"/>
    </ligand>
</feature>
<comment type="subunit">
    <text evidence="15 16">Component of the HAT-B complex composed of at least HAT1 and HAT2. The HAT-B complex binds to histone H4 tail.</text>
</comment>
<dbReference type="InterPro" id="IPR037113">
    <property type="entry name" value="Hat1_N_sf"/>
</dbReference>
<dbReference type="Gene3D" id="3.90.360.10">
    <property type="entry name" value="Histone acetyl transferase 1 (HAT1), N-terminal domain"/>
    <property type="match status" value="1"/>
</dbReference>
<keyword evidence="7 16" id="KW-0808">Transferase</keyword>
<reference evidence="22 23" key="1">
    <citation type="submission" date="2015-07" db="EMBL/GenBank/DDBJ databases">
        <title>Emmonsia species relationships and genome sequence.</title>
        <authorList>
            <consortium name="The Broad Institute Genomics Platform"/>
            <person name="Cuomo C.A."/>
            <person name="Munoz J.F."/>
            <person name="Imamovic A."/>
            <person name="Priest M.E."/>
            <person name="Young S."/>
            <person name="Clay O.K."/>
            <person name="McEwen J.G."/>
        </authorList>
    </citation>
    <scope>NUCLEOTIDE SEQUENCE [LARGE SCALE GENOMIC DNA]</scope>
    <source>
        <strain evidence="22 23">UAMH 9510</strain>
    </source>
</reference>
<feature type="region of interest" description="Interaction with histone H4 N-terminus" evidence="18">
    <location>
        <begin position="225"/>
        <end position="227"/>
    </location>
</feature>
<sequence length="565" mass="64264">MDGSSKLLCSLTDCHYPPRCLGTCDANDAIQISIVQPGGSKLYALSTFQPEFTYPIFGEEETIFGYKGLNIRLRFSAHDLRSNVHISYDDKFKTVADVAPLDLLKTLDPWLPKSSFESLSEFEKSILNDEASKDFTPPGKLVHSYTSKQRNYEIWAGSLTDPEIRTYLDRIQIFVSFFVEGGTPIVTDDFEWTLQRWTVYFVYEKIDPPTPTAPPYSFVGYATTYRWYFYLQDPNSTNNNLITDIPFPYAEEISISQLPARLRISQFLILHPHQQSGHGSQLYRTIHSACLADTTLHELTVEDPNEAFDYLRDTNDYKTLLPEFLKHNITINANPYPPDDNNANDTNNTDMKTARRPRRPRLMPTASLIPTSTLHNLRTRYKIAPIQFAHIVEMYLLSQIPASHRGSGMVSGAGGAGTTSTHTARLLVQKWRAPNEHDRRYYWWRMLVKQRLYKHHRDLLIQLDREERLGKLEETVGNVEEGYDGLLKAFQRRETREGNGVGEEEGENGDVGGEEGPVRERGKRKFTVLEDDEEDEDDDAGGGVEAGAETGVENAEASSTKKVRI</sequence>
<evidence type="ECO:0000256" key="3">
    <source>
        <dbReference type="ARBA" id="ARBA00010543"/>
    </source>
</evidence>
<comment type="catalytic activity">
    <reaction evidence="13 16">
        <text>L-lysyl-[protein] + acetyl-CoA = N(6)-acetyl-L-lysyl-[protein] + CoA + H(+)</text>
        <dbReference type="Rhea" id="RHEA:45948"/>
        <dbReference type="Rhea" id="RHEA-COMP:9752"/>
        <dbReference type="Rhea" id="RHEA-COMP:10731"/>
        <dbReference type="ChEBI" id="CHEBI:15378"/>
        <dbReference type="ChEBI" id="CHEBI:29969"/>
        <dbReference type="ChEBI" id="CHEBI:57287"/>
        <dbReference type="ChEBI" id="CHEBI:57288"/>
        <dbReference type="ChEBI" id="CHEBI:61930"/>
        <dbReference type="EC" id="2.3.1.48"/>
    </reaction>
</comment>
<evidence type="ECO:0000256" key="18">
    <source>
        <dbReference type="PIRSR" id="PIRSR038084-2"/>
    </source>
</evidence>
<dbReference type="PIRSF" id="PIRSF038084">
    <property type="entry name" value="HAT-B_cat"/>
    <property type="match status" value="1"/>
</dbReference>
<dbReference type="EMBL" id="LGRN01000077">
    <property type="protein sequence ID" value="OJD17165.1"/>
    <property type="molecule type" value="Genomic_DNA"/>
</dbReference>
<dbReference type="EC" id="2.3.1.48" evidence="4 16"/>
<evidence type="ECO:0000259" key="21">
    <source>
        <dbReference type="Pfam" id="PF10394"/>
    </source>
</evidence>
<gene>
    <name evidence="22" type="ORF">AJ78_02709</name>
</gene>
<organism evidence="22 23">
    <name type="scientific">Emergomyces pasteurianus Ep9510</name>
    <dbReference type="NCBI Taxonomy" id="1447872"/>
    <lineage>
        <taxon>Eukaryota</taxon>
        <taxon>Fungi</taxon>
        <taxon>Dikarya</taxon>
        <taxon>Ascomycota</taxon>
        <taxon>Pezizomycotina</taxon>
        <taxon>Eurotiomycetes</taxon>
        <taxon>Eurotiomycetidae</taxon>
        <taxon>Onygenales</taxon>
        <taxon>Ajellomycetaceae</taxon>
        <taxon>Emergomyces</taxon>
    </lineage>
</organism>
<evidence type="ECO:0000313" key="23">
    <source>
        <dbReference type="Proteomes" id="UP000182235"/>
    </source>
</evidence>
<dbReference type="PANTHER" id="PTHR12046">
    <property type="entry name" value="HISTONE ACETYLTRANSFERASE TYPE B CATALYTIC SUBUNIT"/>
    <property type="match status" value="1"/>
</dbReference>
<evidence type="ECO:0000256" key="16">
    <source>
        <dbReference type="PIRNR" id="PIRNR038084"/>
    </source>
</evidence>
<proteinExistence type="inferred from homology"/>
<dbReference type="GO" id="GO:0005634">
    <property type="term" value="C:nucleus"/>
    <property type="evidence" value="ECO:0007669"/>
    <property type="project" value="UniProtKB-SubCell"/>
</dbReference>
<keyword evidence="10" id="KW-0234">DNA repair</keyword>
<dbReference type="GO" id="GO:0004402">
    <property type="term" value="F:histone acetyltransferase activity"/>
    <property type="evidence" value="ECO:0007669"/>
    <property type="project" value="UniProtKB-UniRule"/>
</dbReference>
<evidence type="ECO:0000256" key="8">
    <source>
        <dbReference type="ARBA" id="ARBA00022763"/>
    </source>
</evidence>